<feature type="binding site" evidence="10">
    <location>
        <position position="280"/>
    </location>
    <ligand>
        <name>Zn(2+)</name>
        <dbReference type="ChEBI" id="CHEBI:29105"/>
    </ligand>
</feature>
<evidence type="ECO:0000256" key="1">
    <source>
        <dbReference type="ARBA" id="ARBA00022490"/>
    </source>
</evidence>
<evidence type="ECO:0000256" key="2">
    <source>
        <dbReference type="ARBA" id="ARBA00022517"/>
    </source>
</evidence>
<dbReference type="Proteomes" id="UP001597468">
    <property type="component" value="Unassembled WGS sequence"/>
</dbReference>
<dbReference type="Pfam" id="PF03193">
    <property type="entry name" value="RsgA_GTPase"/>
    <property type="match status" value="1"/>
</dbReference>
<name>A0ABW5ITL1_9FLAO</name>
<evidence type="ECO:0000256" key="6">
    <source>
        <dbReference type="ARBA" id="ARBA00022801"/>
    </source>
</evidence>
<dbReference type="NCBIfam" id="TIGR00157">
    <property type="entry name" value="ribosome small subunit-dependent GTPase A"/>
    <property type="match status" value="1"/>
</dbReference>
<evidence type="ECO:0000313" key="14">
    <source>
        <dbReference type="Proteomes" id="UP001597468"/>
    </source>
</evidence>
<dbReference type="PROSITE" id="PS50936">
    <property type="entry name" value="ENGC_GTPASE"/>
    <property type="match status" value="1"/>
</dbReference>
<dbReference type="InterPro" id="IPR031944">
    <property type="entry name" value="RsgA_N"/>
</dbReference>
<dbReference type="Gene3D" id="3.40.50.300">
    <property type="entry name" value="P-loop containing nucleotide triphosphate hydrolases"/>
    <property type="match status" value="1"/>
</dbReference>
<dbReference type="InterPro" id="IPR010914">
    <property type="entry name" value="RsgA_GTPase_dom"/>
</dbReference>
<evidence type="ECO:0000256" key="4">
    <source>
        <dbReference type="ARBA" id="ARBA00022730"/>
    </source>
</evidence>
<comment type="cofactor">
    <cofactor evidence="10">
        <name>Zn(2+)</name>
        <dbReference type="ChEBI" id="CHEBI:29105"/>
    </cofactor>
    <text evidence="10">Binds 1 zinc ion per subunit.</text>
</comment>
<evidence type="ECO:0000259" key="12">
    <source>
        <dbReference type="PROSITE" id="PS51721"/>
    </source>
</evidence>
<keyword evidence="4 10" id="KW-0699">rRNA-binding</keyword>
<dbReference type="Gene3D" id="2.40.50.140">
    <property type="entry name" value="Nucleic acid-binding proteins"/>
    <property type="match status" value="1"/>
</dbReference>
<evidence type="ECO:0000256" key="7">
    <source>
        <dbReference type="ARBA" id="ARBA00022833"/>
    </source>
</evidence>
<dbReference type="RefSeq" id="WP_380747563.1">
    <property type="nucleotide sequence ID" value="NZ_JBHULT010000005.1"/>
</dbReference>
<reference evidence="14" key="1">
    <citation type="journal article" date="2019" name="Int. J. Syst. Evol. Microbiol.">
        <title>The Global Catalogue of Microorganisms (GCM) 10K type strain sequencing project: providing services to taxonomists for standard genome sequencing and annotation.</title>
        <authorList>
            <consortium name="The Broad Institute Genomics Platform"/>
            <consortium name="The Broad Institute Genome Sequencing Center for Infectious Disease"/>
            <person name="Wu L."/>
            <person name="Ma J."/>
        </authorList>
    </citation>
    <scope>NUCLEOTIDE SEQUENCE [LARGE SCALE GENOMIC DNA]</scope>
    <source>
        <strain evidence="14">KCTC 42585</strain>
    </source>
</reference>
<evidence type="ECO:0000259" key="11">
    <source>
        <dbReference type="PROSITE" id="PS50936"/>
    </source>
</evidence>
<keyword evidence="6 10" id="KW-0378">Hydrolase</keyword>
<evidence type="ECO:0000256" key="5">
    <source>
        <dbReference type="ARBA" id="ARBA00022741"/>
    </source>
</evidence>
<dbReference type="EC" id="3.6.1.-" evidence="10"/>
<dbReference type="InterPro" id="IPR030378">
    <property type="entry name" value="G_CP_dom"/>
</dbReference>
<comment type="function">
    <text evidence="10">One of several proteins that assist in the late maturation steps of the functional core of the 30S ribosomal subunit. Helps release RbfA from mature subunits. May play a role in the assembly of ribosomal proteins into the subunit. Circularly permuted GTPase that catalyzes slow GTP hydrolysis, GTPase activity is stimulated by the 30S ribosomal subunit.</text>
</comment>
<dbReference type="InterPro" id="IPR004881">
    <property type="entry name" value="Ribosome_biogen_GTPase_RsgA"/>
</dbReference>
<gene>
    <name evidence="10 13" type="primary">rsgA</name>
    <name evidence="13" type="ORF">ACFSTG_00970</name>
</gene>
<keyword evidence="2 10" id="KW-0690">Ribosome biogenesis</keyword>
<dbReference type="PANTHER" id="PTHR32120">
    <property type="entry name" value="SMALL RIBOSOMAL SUBUNIT BIOGENESIS GTPASE RSGA"/>
    <property type="match status" value="1"/>
</dbReference>
<dbReference type="PANTHER" id="PTHR32120:SF11">
    <property type="entry name" value="SMALL RIBOSOMAL SUBUNIT BIOGENESIS GTPASE RSGA 1, MITOCHONDRIAL-RELATED"/>
    <property type="match status" value="1"/>
</dbReference>
<comment type="subcellular location">
    <subcellularLocation>
        <location evidence="10">Cytoplasm</location>
    </subcellularLocation>
</comment>
<dbReference type="InterPro" id="IPR012340">
    <property type="entry name" value="NA-bd_OB-fold"/>
</dbReference>
<evidence type="ECO:0000313" key="13">
    <source>
        <dbReference type="EMBL" id="MFD2516456.1"/>
    </source>
</evidence>
<feature type="domain" description="EngC GTPase" evidence="11">
    <location>
        <begin position="91"/>
        <end position="241"/>
    </location>
</feature>
<keyword evidence="1 10" id="KW-0963">Cytoplasm</keyword>
<evidence type="ECO:0000256" key="10">
    <source>
        <dbReference type="HAMAP-Rule" id="MF_01820"/>
    </source>
</evidence>
<comment type="similarity">
    <text evidence="10">Belongs to the TRAFAC class YlqF/YawG GTPase family. RsgA subfamily.</text>
</comment>
<dbReference type="SUPFAM" id="SSF52540">
    <property type="entry name" value="P-loop containing nucleoside triphosphate hydrolases"/>
    <property type="match status" value="1"/>
</dbReference>
<feature type="binding site" evidence="10">
    <location>
        <begin position="185"/>
        <end position="193"/>
    </location>
    <ligand>
        <name>GTP</name>
        <dbReference type="ChEBI" id="CHEBI:37565"/>
    </ligand>
</feature>
<feature type="binding site" evidence="10">
    <location>
        <position position="267"/>
    </location>
    <ligand>
        <name>Zn(2+)</name>
        <dbReference type="ChEBI" id="CHEBI:29105"/>
    </ligand>
</feature>
<sequence length="319" mass="36468">MTGTVYKSTGSWYYVKSDDGHFYNCRIKGKFRIKGIKSTNPVAVGDRVEFKLEKSQEGEEEIGVISEIKPRDNYIIRRSVNLSKQTHIIASNIDQAFLLITLNNPPTFTTFIDRFLVTAEAYRIKAILLFNKIDTYNEDELSEVKYLAAMYRQIGYQCIGISAKTGKNVEQVRELMKGKTSMISGHSGTGKSTLVNVIEPSLDLKTTKISEQHRQGQHTTTFAEMFDLEFGARIIDTPGIKGFGVVDIEKEELGDYFPEFFALKQHCKFHNCLHLDEPKCAVKDALDAGKIPWSRYKSYLQILKGEEDQHYRIDNYEQE</sequence>
<feature type="binding site" evidence="10">
    <location>
        <position position="274"/>
    </location>
    <ligand>
        <name>Zn(2+)</name>
        <dbReference type="ChEBI" id="CHEBI:29105"/>
    </ligand>
</feature>
<dbReference type="EMBL" id="JBHULT010000005">
    <property type="protein sequence ID" value="MFD2516456.1"/>
    <property type="molecule type" value="Genomic_DNA"/>
</dbReference>
<dbReference type="CDD" id="cd01854">
    <property type="entry name" value="YjeQ_EngC"/>
    <property type="match status" value="1"/>
</dbReference>
<accession>A0ABW5ITL1</accession>
<feature type="binding site" evidence="10">
    <location>
        <position position="272"/>
    </location>
    <ligand>
        <name>Zn(2+)</name>
        <dbReference type="ChEBI" id="CHEBI:29105"/>
    </ligand>
</feature>
<comment type="subunit">
    <text evidence="10">Monomer. Associates with 30S ribosomal subunit, binds 16S rRNA.</text>
</comment>
<keyword evidence="8 10" id="KW-0694">RNA-binding</keyword>
<dbReference type="Pfam" id="PF16745">
    <property type="entry name" value="RsgA_N"/>
    <property type="match status" value="1"/>
</dbReference>
<comment type="caution">
    <text evidence="13">The sequence shown here is derived from an EMBL/GenBank/DDBJ whole genome shotgun (WGS) entry which is preliminary data.</text>
</comment>
<keyword evidence="3 10" id="KW-0479">Metal-binding</keyword>
<dbReference type="SUPFAM" id="SSF50249">
    <property type="entry name" value="Nucleic acid-binding proteins"/>
    <property type="match status" value="1"/>
</dbReference>
<protein>
    <recommendedName>
        <fullName evidence="10">Small ribosomal subunit biogenesis GTPase RsgA</fullName>
        <ecNumber evidence="10">3.6.1.-</ecNumber>
    </recommendedName>
</protein>
<organism evidence="13 14">
    <name type="scientific">Salinimicrobium flavum</name>
    <dbReference type="NCBI Taxonomy" id="1737065"/>
    <lineage>
        <taxon>Bacteria</taxon>
        <taxon>Pseudomonadati</taxon>
        <taxon>Bacteroidota</taxon>
        <taxon>Flavobacteriia</taxon>
        <taxon>Flavobacteriales</taxon>
        <taxon>Flavobacteriaceae</taxon>
        <taxon>Salinimicrobium</taxon>
    </lineage>
</organism>
<evidence type="ECO:0000256" key="3">
    <source>
        <dbReference type="ARBA" id="ARBA00022723"/>
    </source>
</evidence>
<dbReference type="CDD" id="cd04466">
    <property type="entry name" value="S1_YloQ_GTPase"/>
    <property type="match status" value="1"/>
</dbReference>
<evidence type="ECO:0000256" key="9">
    <source>
        <dbReference type="ARBA" id="ARBA00023134"/>
    </source>
</evidence>
<keyword evidence="14" id="KW-1185">Reference proteome</keyword>
<dbReference type="PROSITE" id="PS51721">
    <property type="entry name" value="G_CP"/>
    <property type="match status" value="1"/>
</dbReference>
<keyword evidence="9 10" id="KW-0342">GTP-binding</keyword>
<feature type="binding site" evidence="10">
    <location>
        <begin position="131"/>
        <end position="134"/>
    </location>
    <ligand>
        <name>GTP</name>
        <dbReference type="ChEBI" id="CHEBI:37565"/>
    </ligand>
</feature>
<proteinExistence type="inferred from homology"/>
<dbReference type="Gene3D" id="1.10.40.50">
    <property type="entry name" value="Probable gtpase engc, domain 3"/>
    <property type="match status" value="1"/>
</dbReference>
<evidence type="ECO:0000256" key="8">
    <source>
        <dbReference type="ARBA" id="ARBA00022884"/>
    </source>
</evidence>
<keyword evidence="5 10" id="KW-0547">Nucleotide-binding</keyword>
<dbReference type="InterPro" id="IPR027417">
    <property type="entry name" value="P-loop_NTPase"/>
</dbReference>
<keyword evidence="7 10" id="KW-0862">Zinc</keyword>
<dbReference type="HAMAP" id="MF_01820">
    <property type="entry name" value="GTPase_RsgA"/>
    <property type="match status" value="1"/>
</dbReference>
<feature type="domain" description="CP-type G" evidence="12">
    <location>
        <begin position="82"/>
        <end position="243"/>
    </location>
</feature>